<dbReference type="Gene3D" id="1.25.40.20">
    <property type="entry name" value="Ankyrin repeat-containing domain"/>
    <property type="match status" value="1"/>
</dbReference>
<dbReference type="KEGG" id="vg:25479133"/>
<evidence type="ECO:0000313" key="1">
    <source>
        <dbReference type="EMBL" id="AKU37499.1"/>
    </source>
</evidence>
<dbReference type="SUPFAM" id="SSF48403">
    <property type="entry name" value="Ankyrin repeat"/>
    <property type="match status" value="1"/>
</dbReference>
<proteinExistence type="predicted"/>
<gene>
    <name evidence="1" type="ORF">SDDV_084</name>
</gene>
<organism evidence="1 3">
    <name type="scientific">Scale drop disease virus</name>
    <dbReference type="NCBI Taxonomy" id="1697349"/>
    <lineage>
        <taxon>Viruses</taxon>
        <taxon>Varidnaviria</taxon>
        <taxon>Bamfordvirae</taxon>
        <taxon>Nucleocytoviricota</taxon>
        <taxon>Megaviricetes</taxon>
        <taxon>Pimascovirales</taxon>
        <taxon>Pimascovirales incertae sedis</taxon>
        <taxon>Iridoviridae</taxon>
        <taxon>Alphairidovirinae</taxon>
        <taxon>Megalocytivirus</taxon>
        <taxon>Megalocytivirus lates1</taxon>
    </lineage>
</organism>
<dbReference type="Pfam" id="PF12796">
    <property type="entry name" value="Ank_2"/>
    <property type="match status" value="1"/>
</dbReference>
<sequence length="304" mass="33766">MSTKQTPCQPCVSEDDFSSGDNYEIVRESDGRTGFQHQLLTNAQPIAQLMTNSQFKPELMWIVDKKGLNALDLASRSLSVDTVKYMIDFVQDKAKVLKSAFHAIIGETLSAFINVITPQNVNQIEDENGNSLLMYAIIHKSMDSLKLILDTFGYRNFLHVRKTDGATALHLIACLSEQDIAEYLLTVIGQEMADAIAWKAQPGNYNCIHFLCKYASLNVFFAFVHTMSDFSNFDNACAALDDSGAQPAQLALLYDDSTGPEKAYVLEPIVQMSPHVGNTNFASLVTSPRAKQWLETNTLGYNLE</sequence>
<dbReference type="OrthoDB" id="36128at10239"/>
<dbReference type="RefSeq" id="YP_009163845.1">
    <property type="nucleotide sequence ID" value="NC_027778.1"/>
</dbReference>
<dbReference type="EMBL" id="MN562489">
    <property type="protein sequence ID" value="QLI60758.1"/>
    <property type="molecule type" value="Genomic_DNA"/>
</dbReference>
<keyword evidence="3" id="KW-1185">Reference proteome</keyword>
<dbReference type="GeneID" id="25479133"/>
<dbReference type="SMART" id="SM00248">
    <property type="entry name" value="ANK"/>
    <property type="match status" value="4"/>
</dbReference>
<evidence type="ECO:0000313" key="2">
    <source>
        <dbReference type="EMBL" id="QLI60758.1"/>
    </source>
</evidence>
<accession>A0A0K1L6J5</accession>
<dbReference type="InterPro" id="IPR002110">
    <property type="entry name" value="Ankyrin_rpt"/>
</dbReference>
<dbReference type="InterPro" id="IPR036770">
    <property type="entry name" value="Ankyrin_rpt-contain_sf"/>
</dbReference>
<reference evidence="2 4" key="2">
    <citation type="submission" date="2019-10" db="EMBL/GenBank/DDBJ databases">
        <authorList>
            <person name="Kayansamruaj P."/>
        </authorList>
    </citation>
    <scope>NUCLEOTIDE SEQUENCE [LARGE SCALE GENOMIC DNA]</scope>
    <source>
        <strain evidence="2">SDDV_Thai_2019</strain>
    </source>
</reference>
<dbReference type="EMBL" id="KR139659">
    <property type="protein sequence ID" value="AKU37499.1"/>
    <property type="molecule type" value="Genomic_DNA"/>
</dbReference>
<name>A0A0K1L6J5_9VIRU</name>
<evidence type="ECO:0000313" key="3">
    <source>
        <dbReference type="Proteomes" id="UP000201485"/>
    </source>
</evidence>
<dbReference type="Proteomes" id="UP000510602">
    <property type="component" value="Segment"/>
</dbReference>
<dbReference type="Proteomes" id="UP000201485">
    <property type="component" value="Segment"/>
</dbReference>
<evidence type="ECO:0000313" key="4">
    <source>
        <dbReference type="Proteomes" id="UP000510602"/>
    </source>
</evidence>
<protein>
    <submittedName>
        <fullName evidence="1">ORF_084R</fullName>
    </submittedName>
</protein>
<reference evidence="1 3" key="1">
    <citation type="journal article" date="2015" name="PLoS Pathog.">
        <title>A Novel Virus Causes Scale Drop Disease in Lates calcarifer.</title>
        <authorList>
            <person name="de Groof A."/>
            <person name="Guelen L."/>
            <person name="Deijs M."/>
            <person name="van der Wal Y."/>
            <person name="Miyata M."/>
            <person name="Ng K.S."/>
            <person name="van Grinsven L."/>
            <person name="Simmelink B."/>
            <person name="Biermann Y."/>
            <person name="Grisez L."/>
            <person name="van Lent J."/>
            <person name="de Ronde A."/>
            <person name="Chang S.F."/>
            <person name="Schrier C."/>
            <person name="van der Hoek L."/>
        </authorList>
    </citation>
    <scope>NUCLEOTIDE SEQUENCE [LARGE SCALE GENOMIC DNA]</scope>
    <source>
        <strain evidence="1">C4575</strain>
    </source>
</reference>